<sequence>MKKLLQMCITNTEPSLLKSTDYIVGQVNTNETLVVCIREEHHLVVSVSKL</sequence>
<protein>
    <submittedName>
        <fullName evidence="3">Uncharacterized protein</fullName>
    </submittedName>
</protein>
<proteinExistence type="predicted"/>
<reference evidence="3" key="1">
    <citation type="submission" date="2014-12" db="EMBL/GenBank/DDBJ databases">
        <title>Insight into the proteome of Arion vulgaris.</title>
        <authorList>
            <person name="Aradska J."/>
            <person name="Bulat T."/>
            <person name="Smidak R."/>
            <person name="Sarate P."/>
            <person name="Gangsoo J."/>
            <person name="Sialana F."/>
            <person name="Bilban M."/>
            <person name="Lubec G."/>
        </authorList>
    </citation>
    <scope>NUCLEOTIDE SEQUENCE</scope>
    <source>
        <tissue evidence="3">Skin</tissue>
    </source>
</reference>
<accession>A0A0B7AE80</accession>
<dbReference type="EMBL" id="HACG01032049">
    <property type="protein sequence ID" value="CEK78914.1"/>
    <property type="molecule type" value="Transcribed_RNA"/>
</dbReference>
<dbReference type="EMBL" id="HACG01032054">
    <property type="protein sequence ID" value="CEK78919.1"/>
    <property type="molecule type" value="Transcribed_RNA"/>
</dbReference>
<organism evidence="3">
    <name type="scientific">Arion vulgaris</name>
    <dbReference type="NCBI Taxonomy" id="1028688"/>
    <lineage>
        <taxon>Eukaryota</taxon>
        <taxon>Metazoa</taxon>
        <taxon>Spiralia</taxon>
        <taxon>Lophotrochozoa</taxon>
        <taxon>Mollusca</taxon>
        <taxon>Gastropoda</taxon>
        <taxon>Heterobranchia</taxon>
        <taxon>Euthyneura</taxon>
        <taxon>Panpulmonata</taxon>
        <taxon>Eupulmonata</taxon>
        <taxon>Stylommatophora</taxon>
        <taxon>Helicina</taxon>
        <taxon>Arionoidea</taxon>
        <taxon>Arionidae</taxon>
        <taxon>Arion</taxon>
    </lineage>
</organism>
<evidence type="ECO:0000313" key="4">
    <source>
        <dbReference type="EMBL" id="CEK78919.1"/>
    </source>
</evidence>
<name>A0A0B7AE80_9EUPU</name>
<dbReference type="EMBL" id="HACG01032050">
    <property type="protein sequence ID" value="CEK78915.1"/>
    <property type="molecule type" value="Transcribed_RNA"/>
</dbReference>
<gene>
    <name evidence="3" type="primary">ORF112556</name>
    <name evidence="1" type="synonym">ORF112531</name>
    <name evidence="2" type="synonym">ORF112538</name>
    <name evidence="4" type="synonym">ORF112569</name>
</gene>
<evidence type="ECO:0000313" key="2">
    <source>
        <dbReference type="EMBL" id="CEK78915.1"/>
    </source>
</evidence>
<dbReference type="EMBL" id="HACG01032052">
    <property type="protein sequence ID" value="CEK78917.1"/>
    <property type="molecule type" value="Transcribed_RNA"/>
</dbReference>
<evidence type="ECO:0000313" key="3">
    <source>
        <dbReference type="EMBL" id="CEK78917.1"/>
    </source>
</evidence>
<dbReference type="AlphaFoldDB" id="A0A0B7AE80"/>
<evidence type="ECO:0000313" key="1">
    <source>
        <dbReference type="EMBL" id="CEK78914.1"/>
    </source>
</evidence>